<dbReference type="InterPro" id="IPR003892">
    <property type="entry name" value="CUE"/>
</dbReference>
<keyword evidence="2 5" id="KW-0812">Transmembrane</keyword>
<dbReference type="GO" id="GO:0004252">
    <property type="term" value="F:serine-type endopeptidase activity"/>
    <property type="evidence" value="ECO:0007669"/>
    <property type="project" value="TreeGrafter"/>
</dbReference>
<evidence type="ECO:0000313" key="7">
    <source>
        <dbReference type="EMBL" id="KAJ2801954.1"/>
    </source>
</evidence>
<dbReference type="SUPFAM" id="SSF144091">
    <property type="entry name" value="Rhomboid-like"/>
    <property type="match status" value="1"/>
</dbReference>
<sequence length="294" mass="31812">MAATGMHGAPTVKVWMAGLLCFGAVLALSPEWKQQLLRVRVYPYIARRWEFWRLATTLLAFPTISQTLTALVLLYQLRVIERLFGTRRFVAFLFVSSIVGQVLSVAMVLAARFLSHRVFAAVNSIAGGPYAMVFACLYQFHAHVPAKQHVRVLGAVTVSDKWMTYVVAGNLAVARLPAAFVPAAAGVAASLVYSANVAGLRLWRFPEPVAEFTRRWVQPQLVPVPRRRVPALGSHAAPRPQAAAPEAVVAQLQAMFPAAAHERVAQALATTGGDVDRAVSVLLESSSDPAAPNP</sequence>
<feature type="transmembrane region" description="Helical" evidence="5">
    <location>
        <begin position="118"/>
        <end position="140"/>
    </location>
</feature>
<protein>
    <recommendedName>
        <fullName evidence="6">CUE domain-containing protein</fullName>
    </recommendedName>
</protein>
<dbReference type="SUPFAM" id="SSF46934">
    <property type="entry name" value="UBA-like"/>
    <property type="match status" value="1"/>
</dbReference>
<feature type="transmembrane region" description="Helical" evidence="5">
    <location>
        <begin position="12"/>
        <end position="30"/>
    </location>
</feature>
<keyword evidence="4 5" id="KW-0472">Membrane</keyword>
<evidence type="ECO:0000256" key="2">
    <source>
        <dbReference type="ARBA" id="ARBA00022692"/>
    </source>
</evidence>
<dbReference type="Gene3D" id="1.20.1540.10">
    <property type="entry name" value="Rhomboid-like"/>
    <property type="match status" value="1"/>
</dbReference>
<dbReference type="PANTHER" id="PTHR43066:SF21">
    <property type="entry name" value="UBIQUITIN-ASSOCIATED DOMAIN-CONTAINING PROTEIN 2"/>
    <property type="match status" value="1"/>
</dbReference>
<feature type="transmembrane region" description="Helical" evidence="5">
    <location>
        <begin position="51"/>
        <end position="77"/>
    </location>
</feature>
<dbReference type="PROSITE" id="PS51140">
    <property type="entry name" value="CUE"/>
    <property type="match status" value="1"/>
</dbReference>
<dbReference type="PANTHER" id="PTHR43066">
    <property type="entry name" value="RHOMBOID-RELATED PROTEIN"/>
    <property type="match status" value="1"/>
</dbReference>
<dbReference type="EMBL" id="JANBUO010000731">
    <property type="protein sequence ID" value="KAJ2801954.1"/>
    <property type="molecule type" value="Genomic_DNA"/>
</dbReference>
<feature type="transmembrane region" description="Helical" evidence="5">
    <location>
        <begin position="89"/>
        <end position="111"/>
    </location>
</feature>
<keyword evidence="8" id="KW-1185">Reference proteome</keyword>
<comment type="caution">
    <text evidence="7">The sequence shown here is derived from an EMBL/GenBank/DDBJ whole genome shotgun (WGS) entry which is preliminary data.</text>
</comment>
<evidence type="ECO:0000313" key="8">
    <source>
        <dbReference type="Proteomes" id="UP001140094"/>
    </source>
</evidence>
<dbReference type="Proteomes" id="UP001140094">
    <property type="component" value="Unassembled WGS sequence"/>
</dbReference>
<dbReference type="OrthoDB" id="272778at2759"/>
<gene>
    <name evidence="7" type="ORF">H4R20_003468</name>
</gene>
<evidence type="ECO:0000256" key="3">
    <source>
        <dbReference type="ARBA" id="ARBA00022989"/>
    </source>
</evidence>
<name>A0A9W8HY26_9FUNG</name>
<dbReference type="GO" id="GO:0016020">
    <property type="term" value="C:membrane"/>
    <property type="evidence" value="ECO:0007669"/>
    <property type="project" value="UniProtKB-SubCell"/>
</dbReference>
<accession>A0A9W8HY26</accession>
<dbReference type="InterPro" id="IPR035952">
    <property type="entry name" value="Rhomboid-like_sf"/>
</dbReference>
<dbReference type="AlphaFoldDB" id="A0A9W8HY26"/>
<proteinExistence type="predicted"/>
<dbReference type="Pfam" id="PF02845">
    <property type="entry name" value="CUE"/>
    <property type="match status" value="1"/>
</dbReference>
<dbReference type="Gene3D" id="1.10.8.10">
    <property type="entry name" value="DNA helicase RuvA subunit, C-terminal domain"/>
    <property type="match status" value="1"/>
</dbReference>
<reference evidence="7" key="1">
    <citation type="submission" date="2022-07" db="EMBL/GenBank/DDBJ databases">
        <title>Phylogenomic reconstructions and comparative analyses of Kickxellomycotina fungi.</title>
        <authorList>
            <person name="Reynolds N.K."/>
            <person name="Stajich J.E."/>
            <person name="Barry K."/>
            <person name="Grigoriev I.V."/>
            <person name="Crous P."/>
            <person name="Smith M.E."/>
        </authorList>
    </citation>
    <scope>NUCLEOTIDE SEQUENCE</scope>
    <source>
        <strain evidence="7">NRRL 1565</strain>
    </source>
</reference>
<evidence type="ECO:0000256" key="1">
    <source>
        <dbReference type="ARBA" id="ARBA00004141"/>
    </source>
</evidence>
<dbReference type="GO" id="GO:0043130">
    <property type="term" value="F:ubiquitin binding"/>
    <property type="evidence" value="ECO:0007669"/>
    <property type="project" value="InterPro"/>
</dbReference>
<feature type="domain" description="CUE" evidence="6">
    <location>
        <begin position="244"/>
        <end position="287"/>
    </location>
</feature>
<evidence type="ECO:0000256" key="4">
    <source>
        <dbReference type="ARBA" id="ARBA00023136"/>
    </source>
</evidence>
<dbReference type="CDD" id="cd14279">
    <property type="entry name" value="CUE"/>
    <property type="match status" value="1"/>
</dbReference>
<keyword evidence="3 5" id="KW-1133">Transmembrane helix</keyword>
<dbReference type="InterPro" id="IPR009060">
    <property type="entry name" value="UBA-like_sf"/>
</dbReference>
<evidence type="ECO:0000259" key="6">
    <source>
        <dbReference type="PROSITE" id="PS51140"/>
    </source>
</evidence>
<comment type="subcellular location">
    <subcellularLocation>
        <location evidence="1">Membrane</location>
        <topology evidence="1">Multi-pass membrane protein</topology>
    </subcellularLocation>
</comment>
<organism evidence="7 8">
    <name type="scientific">Coemansia guatemalensis</name>
    <dbReference type="NCBI Taxonomy" id="2761395"/>
    <lineage>
        <taxon>Eukaryota</taxon>
        <taxon>Fungi</taxon>
        <taxon>Fungi incertae sedis</taxon>
        <taxon>Zoopagomycota</taxon>
        <taxon>Kickxellomycotina</taxon>
        <taxon>Kickxellomycetes</taxon>
        <taxon>Kickxellales</taxon>
        <taxon>Kickxellaceae</taxon>
        <taxon>Coemansia</taxon>
    </lineage>
</organism>
<evidence type="ECO:0000256" key="5">
    <source>
        <dbReference type="SAM" id="Phobius"/>
    </source>
</evidence>